<reference evidence="1" key="1">
    <citation type="submission" date="2018-01" db="EMBL/GenBank/DDBJ databases">
        <title>An insight into the sialome of Amazonian anophelines.</title>
        <authorList>
            <person name="Ribeiro J.M."/>
            <person name="Scarpassa V."/>
            <person name="Calvo E."/>
        </authorList>
    </citation>
    <scope>NUCLEOTIDE SEQUENCE</scope>
    <source>
        <tissue evidence="1">Salivary glands</tissue>
    </source>
</reference>
<protein>
    <submittedName>
        <fullName evidence="1">Putative secreted peptide</fullName>
    </submittedName>
</protein>
<organism evidence="1">
    <name type="scientific">Anopheles braziliensis</name>
    <dbReference type="NCBI Taxonomy" id="58242"/>
    <lineage>
        <taxon>Eukaryota</taxon>
        <taxon>Metazoa</taxon>
        <taxon>Ecdysozoa</taxon>
        <taxon>Arthropoda</taxon>
        <taxon>Hexapoda</taxon>
        <taxon>Insecta</taxon>
        <taxon>Pterygota</taxon>
        <taxon>Neoptera</taxon>
        <taxon>Endopterygota</taxon>
        <taxon>Diptera</taxon>
        <taxon>Nematocera</taxon>
        <taxon>Culicoidea</taxon>
        <taxon>Culicidae</taxon>
        <taxon>Anophelinae</taxon>
        <taxon>Anopheles</taxon>
    </lineage>
</organism>
<proteinExistence type="predicted"/>
<dbReference type="AlphaFoldDB" id="A0A2M3ZRX5"/>
<dbReference type="EMBL" id="GGFM01010439">
    <property type="protein sequence ID" value="MBW31190.1"/>
    <property type="molecule type" value="Transcribed_RNA"/>
</dbReference>
<evidence type="ECO:0000313" key="1">
    <source>
        <dbReference type="EMBL" id="MBW31190.1"/>
    </source>
</evidence>
<sequence length="74" mass="8252">MYPLMVYYFVRGYSFLCYIATFTPSDAFILNSGQQSTGHGIVPALGDGNAFFCCCCCCCDPPNTTSLIWRREGR</sequence>
<name>A0A2M3ZRX5_9DIPT</name>
<accession>A0A2M3ZRX5</accession>